<reference evidence="3 4" key="1">
    <citation type="submission" date="2018-03" db="EMBL/GenBank/DDBJ databases">
        <title>Massilia armeniaca sp. nov., isolated from desert soil.</title>
        <authorList>
            <person name="Huang H."/>
            <person name="Ren M."/>
        </authorList>
    </citation>
    <scope>NUCLEOTIDE SEQUENCE [LARGE SCALE GENOMIC DNA]</scope>
    <source>
        <strain evidence="3 4">ZMN-3</strain>
    </source>
</reference>
<dbReference type="Gene3D" id="2.60.40.3680">
    <property type="match status" value="1"/>
</dbReference>
<dbReference type="RefSeq" id="WP_107143883.1">
    <property type="nucleotide sequence ID" value="NZ_CP028324.1"/>
</dbReference>
<dbReference type="Proteomes" id="UP000240505">
    <property type="component" value="Chromosome"/>
</dbReference>
<dbReference type="EMBL" id="CP028324">
    <property type="protein sequence ID" value="AVR98550.1"/>
    <property type="molecule type" value="Genomic_DNA"/>
</dbReference>
<keyword evidence="1" id="KW-0732">Signal</keyword>
<accession>A0A2R4CGG3</accession>
<name>A0A2R4CGG3_9BURK</name>
<feature type="domain" description="DUF4424" evidence="2">
    <location>
        <begin position="23"/>
        <end position="308"/>
    </location>
</feature>
<protein>
    <recommendedName>
        <fullName evidence="2">DUF4424 domain-containing protein</fullName>
    </recommendedName>
</protein>
<dbReference type="AlphaFoldDB" id="A0A2R4CGG3"/>
<dbReference type="Pfam" id="PF14415">
    <property type="entry name" value="DUF4424"/>
    <property type="match status" value="1"/>
</dbReference>
<sequence length="328" mass="35864">MNIPVHLRVAAGAAALLPALACANDGIAAVGAGGIVFGKTDAIAMKKEVLNVSHDLISVDYEFVNESGADVEETIAFPLPAYGAAESPYPDYYGQPANFSVTVNGKPVSFTSVLRALLGNKDVTAELRAAGLSNQRIGLNDTLAGRPLPAFTAAQKRVLRERGLLADGMDEPDEPQWKVQISYVWRQRFPAGQVVRVHHQYRPFVAGGPAAWVLDRDFHQRYCADAAFLKGWRRAANGADHLAAEHVEYILKTGNTWKSGIEDFTLNIVKRKPEELVSLCFPGTFRKVDHLTYQVRLRNFRPVDDLRVYFGNVDGGNGDPGVAPQLPR</sequence>
<evidence type="ECO:0000313" key="3">
    <source>
        <dbReference type="EMBL" id="AVR98550.1"/>
    </source>
</evidence>
<feature type="chain" id="PRO_5015303928" description="DUF4424 domain-containing protein" evidence="1">
    <location>
        <begin position="24"/>
        <end position="328"/>
    </location>
</feature>
<dbReference type="OrthoDB" id="7299818at2"/>
<evidence type="ECO:0000259" key="2">
    <source>
        <dbReference type="Pfam" id="PF14415"/>
    </source>
</evidence>
<gene>
    <name evidence="3" type="ORF">C9I28_25130</name>
</gene>
<proteinExistence type="predicted"/>
<keyword evidence="4" id="KW-1185">Reference proteome</keyword>
<dbReference type="KEGG" id="masz:C9I28_25130"/>
<evidence type="ECO:0000313" key="4">
    <source>
        <dbReference type="Proteomes" id="UP000240505"/>
    </source>
</evidence>
<organism evidence="3 4">
    <name type="scientific">Pseudoduganella armeniaca</name>
    <dbReference type="NCBI Taxonomy" id="2072590"/>
    <lineage>
        <taxon>Bacteria</taxon>
        <taxon>Pseudomonadati</taxon>
        <taxon>Pseudomonadota</taxon>
        <taxon>Betaproteobacteria</taxon>
        <taxon>Burkholderiales</taxon>
        <taxon>Oxalobacteraceae</taxon>
        <taxon>Telluria group</taxon>
        <taxon>Pseudoduganella</taxon>
    </lineage>
</organism>
<evidence type="ECO:0000256" key="1">
    <source>
        <dbReference type="SAM" id="SignalP"/>
    </source>
</evidence>
<feature type="signal peptide" evidence="1">
    <location>
        <begin position="1"/>
        <end position="23"/>
    </location>
</feature>
<dbReference type="InterPro" id="IPR025538">
    <property type="entry name" value="DUF4424"/>
</dbReference>